<feature type="transmembrane region" description="Helical" evidence="1">
    <location>
        <begin position="21"/>
        <end position="42"/>
    </location>
</feature>
<organism evidence="3 4">
    <name type="scientific">Marinobacterium aestuariivivens</name>
    <dbReference type="NCBI Taxonomy" id="1698799"/>
    <lineage>
        <taxon>Bacteria</taxon>
        <taxon>Pseudomonadati</taxon>
        <taxon>Pseudomonadota</taxon>
        <taxon>Gammaproteobacteria</taxon>
        <taxon>Oceanospirillales</taxon>
        <taxon>Oceanospirillaceae</taxon>
        <taxon>Marinobacterium</taxon>
    </lineage>
</organism>
<feature type="transmembrane region" description="Helical" evidence="1">
    <location>
        <begin position="62"/>
        <end position="82"/>
    </location>
</feature>
<proteinExistence type="predicted"/>
<protein>
    <recommendedName>
        <fullName evidence="2">PAS domain-containing protein</fullName>
    </recommendedName>
</protein>
<dbReference type="SMART" id="SM00091">
    <property type="entry name" value="PAS"/>
    <property type="match status" value="1"/>
</dbReference>
<dbReference type="Gene3D" id="3.30.450.20">
    <property type="entry name" value="PAS domain"/>
    <property type="match status" value="1"/>
</dbReference>
<dbReference type="InterPro" id="IPR000014">
    <property type="entry name" value="PAS"/>
</dbReference>
<dbReference type="SUPFAM" id="SSF55785">
    <property type="entry name" value="PYP-like sensor domain (PAS domain)"/>
    <property type="match status" value="1"/>
</dbReference>
<keyword evidence="1" id="KW-0812">Transmembrane</keyword>
<comment type="caution">
    <text evidence="3">The sequence shown here is derived from an EMBL/GenBank/DDBJ whole genome shotgun (WGS) entry which is preliminary data.</text>
</comment>
<dbReference type="Proteomes" id="UP001596422">
    <property type="component" value="Unassembled WGS sequence"/>
</dbReference>
<feature type="domain" description="PAS" evidence="2">
    <location>
        <begin position="98"/>
        <end position="165"/>
    </location>
</feature>
<evidence type="ECO:0000259" key="2">
    <source>
        <dbReference type="SMART" id="SM00091"/>
    </source>
</evidence>
<accession>A0ABW2A1T9</accession>
<gene>
    <name evidence="3" type="ORF">ACFQDL_16240</name>
</gene>
<name>A0ABW2A1T9_9GAMM</name>
<dbReference type="RefSeq" id="WP_379909954.1">
    <property type="nucleotide sequence ID" value="NZ_JBHSWE010000001.1"/>
</dbReference>
<dbReference type="InterPro" id="IPR035965">
    <property type="entry name" value="PAS-like_dom_sf"/>
</dbReference>
<dbReference type="EMBL" id="JBHSWE010000001">
    <property type="protein sequence ID" value="MFC6671445.1"/>
    <property type="molecule type" value="Genomic_DNA"/>
</dbReference>
<evidence type="ECO:0000313" key="3">
    <source>
        <dbReference type="EMBL" id="MFC6671445.1"/>
    </source>
</evidence>
<keyword evidence="4" id="KW-1185">Reference proteome</keyword>
<evidence type="ECO:0000313" key="4">
    <source>
        <dbReference type="Proteomes" id="UP001596422"/>
    </source>
</evidence>
<keyword evidence="1" id="KW-0472">Membrane</keyword>
<evidence type="ECO:0000256" key="1">
    <source>
        <dbReference type="SAM" id="Phobius"/>
    </source>
</evidence>
<reference evidence="4" key="1">
    <citation type="journal article" date="2019" name="Int. J. Syst. Evol. Microbiol.">
        <title>The Global Catalogue of Microorganisms (GCM) 10K type strain sequencing project: providing services to taxonomists for standard genome sequencing and annotation.</title>
        <authorList>
            <consortium name="The Broad Institute Genomics Platform"/>
            <consortium name="The Broad Institute Genome Sequencing Center for Infectious Disease"/>
            <person name="Wu L."/>
            <person name="Ma J."/>
        </authorList>
    </citation>
    <scope>NUCLEOTIDE SEQUENCE [LARGE SCALE GENOMIC DNA]</scope>
    <source>
        <strain evidence="4">NBRC 111756</strain>
    </source>
</reference>
<sequence>MIVSNRQLLPGWAHGRLFRTGILFATLLLCLLIWILDPLVDARLLGNSRFLDQLLSPSRTEIYVRSLMSLTALIAGLVIAVLQRRLSLQYRLLNEQRESLQQIIRAEPECVKTLSRSGELLQMNPAGLAMIEADSLEQVQGRCVYDLIAPEDRDAFMAFNRRIFAGESVRLQYRVIGLKGARPLSTAMPCRCSTPTGGSRHIWR</sequence>
<keyword evidence="1" id="KW-1133">Transmembrane helix</keyword>